<name>A0A8X6L6R4_TRICU</name>
<dbReference type="OrthoDB" id="6432871at2759"/>
<comment type="caution">
    <text evidence="2">The sequence shown here is derived from an EMBL/GenBank/DDBJ whole genome shotgun (WGS) entry which is preliminary data.</text>
</comment>
<reference evidence="2" key="1">
    <citation type="submission" date="2020-07" db="EMBL/GenBank/DDBJ databases">
        <title>Multicomponent nature underlies the extraordinary mechanical properties of spider dragline silk.</title>
        <authorList>
            <person name="Kono N."/>
            <person name="Nakamura H."/>
            <person name="Mori M."/>
            <person name="Yoshida Y."/>
            <person name="Ohtoshi R."/>
            <person name="Malay A.D."/>
            <person name="Moran D.A.P."/>
            <person name="Tomita M."/>
            <person name="Numata K."/>
            <person name="Arakawa K."/>
        </authorList>
    </citation>
    <scope>NUCLEOTIDE SEQUENCE</scope>
</reference>
<accession>A0A8X6L6R4</accession>
<feature type="compositionally biased region" description="Low complexity" evidence="1">
    <location>
        <begin position="54"/>
        <end position="65"/>
    </location>
</feature>
<evidence type="ECO:0000313" key="3">
    <source>
        <dbReference type="Proteomes" id="UP000887116"/>
    </source>
</evidence>
<feature type="region of interest" description="Disordered" evidence="1">
    <location>
        <begin position="54"/>
        <end position="81"/>
    </location>
</feature>
<gene>
    <name evidence="2" type="primary">AVEN_105602_1</name>
    <name evidence="2" type="ORF">TNCT_130771</name>
</gene>
<keyword evidence="3" id="KW-1185">Reference proteome</keyword>
<dbReference type="Proteomes" id="UP000887116">
    <property type="component" value="Unassembled WGS sequence"/>
</dbReference>
<dbReference type="EMBL" id="BMAO01004626">
    <property type="protein sequence ID" value="GFQ95868.1"/>
    <property type="molecule type" value="Genomic_DNA"/>
</dbReference>
<proteinExistence type="predicted"/>
<organism evidence="2 3">
    <name type="scientific">Trichonephila clavata</name>
    <name type="common">Joro spider</name>
    <name type="synonym">Nephila clavata</name>
    <dbReference type="NCBI Taxonomy" id="2740835"/>
    <lineage>
        <taxon>Eukaryota</taxon>
        <taxon>Metazoa</taxon>
        <taxon>Ecdysozoa</taxon>
        <taxon>Arthropoda</taxon>
        <taxon>Chelicerata</taxon>
        <taxon>Arachnida</taxon>
        <taxon>Araneae</taxon>
        <taxon>Araneomorphae</taxon>
        <taxon>Entelegynae</taxon>
        <taxon>Araneoidea</taxon>
        <taxon>Nephilidae</taxon>
        <taxon>Trichonephila</taxon>
    </lineage>
</organism>
<evidence type="ECO:0000313" key="2">
    <source>
        <dbReference type="EMBL" id="GFQ95868.1"/>
    </source>
</evidence>
<evidence type="ECO:0000256" key="1">
    <source>
        <dbReference type="SAM" id="MobiDB-lite"/>
    </source>
</evidence>
<sequence length="81" mass="8638">MFSPMSIPCPISKPKNESYNYYTCQLGLTPAGYPPSMFSSSATTTTSVPFVTPLKSLSSPSTSESDVGSDKTQKLSLSFAE</sequence>
<dbReference type="AlphaFoldDB" id="A0A8X6L6R4"/>
<protein>
    <submittedName>
        <fullName evidence="2">Uncharacterized protein</fullName>
    </submittedName>
</protein>